<evidence type="ECO:0000313" key="1">
    <source>
        <dbReference type="EMBL" id="MEE1880868.1"/>
    </source>
</evidence>
<protein>
    <submittedName>
        <fullName evidence="1">Uncharacterized protein</fullName>
    </submittedName>
</protein>
<dbReference type="Proteomes" id="UP001329505">
    <property type="component" value="Unassembled WGS sequence"/>
</dbReference>
<organism evidence="1 2">
    <name type="scientific">Pseudomonas soli</name>
    <dbReference type="NCBI Taxonomy" id="1306993"/>
    <lineage>
        <taxon>Bacteria</taxon>
        <taxon>Pseudomonadati</taxon>
        <taxon>Pseudomonadota</taxon>
        <taxon>Gammaproteobacteria</taxon>
        <taxon>Pseudomonadales</taxon>
        <taxon>Pseudomonadaceae</taxon>
        <taxon>Pseudomonas</taxon>
    </lineage>
</organism>
<name>A0ABU7GPS1_9PSED</name>
<dbReference type="EMBL" id="JAZDQQ010000008">
    <property type="protein sequence ID" value="MEE1880868.1"/>
    <property type="molecule type" value="Genomic_DNA"/>
</dbReference>
<reference evidence="1 2" key="1">
    <citation type="submission" date="2024-01" db="EMBL/GenBank/DDBJ databases">
        <title>Unpublished Manusciprt.</title>
        <authorList>
            <person name="Duman M."/>
            <person name="Valdes E.G."/>
            <person name="Ajmi N."/>
            <person name="Altun S."/>
            <person name="Saticioglu I.B."/>
        </authorList>
    </citation>
    <scope>NUCLEOTIDE SEQUENCE [LARGE SCALE GENOMIC DNA]</scope>
    <source>
        <strain evidence="1 2">139P</strain>
    </source>
</reference>
<sequence>MKDAIQTDVDDLRSRFGSKYDAAIEQMLKYAKTLDPNDFIKGDGMNFTYSSKDGLDVFAGVRGRDEVRAKLKLPYKVFAKTAFSENSTDVFGDGLMKAWYDLHDSLSGVQLYYPEASLDFQGQTLLGVSADLLERFFQRMHVNYEFEDDGSGMKLLTDGLEIGLYAPDLESGKNAIVEAVYVPIPVPL</sequence>
<accession>A0ABU7GPS1</accession>
<keyword evidence="2" id="KW-1185">Reference proteome</keyword>
<gene>
    <name evidence="1" type="ORF">V0R55_11900</name>
</gene>
<dbReference type="RefSeq" id="WP_330126085.1">
    <property type="nucleotide sequence ID" value="NZ_JAZDQQ010000008.1"/>
</dbReference>
<proteinExistence type="predicted"/>
<evidence type="ECO:0000313" key="2">
    <source>
        <dbReference type="Proteomes" id="UP001329505"/>
    </source>
</evidence>
<comment type="caution">
    <text evidence="1">The sequence shown here is derived from an EMBL/GenBank/DDBJ whole genome shotgun (WGS) entry which is preliminary data.</text>
</comment>